<comment type="caution">
    <text evidence="1">The sequence shown here is derived from an EMBL/GenBank/DDBJ whole genome shotgun (WGS) entry which is preliminary data.</text>
</comment>
<protein>
    <submittedName>
        <fullName evidence="1">Uncharacterized protein</fullName>
    </submittedName>
</protein>
<organism evidence="1">
    <name type="scientific">marine sediment metagenome</name>
    <dbReference type="NCBI Taxonomy" id="412755"/>
    <lineage>
        <taxon>unclassified sequences</taxon>
        <taxon>metagenomes</taxon>
        <taxon>ecological metagenomes</taxon>
    </lineage>
</organism>
<accession>X1LVG2</accession>
<dbReference type="Gene3D" id="3.40.190.10">
    <property type="entry name" value="Periplasmic binding protein-like II"/>
    <property type="match status" value="1"/>
</dbReference>
<dbReference type="AlphaFoldDB" id="X1LVG2"/>
<proteinExistence type="predicted"/>
<sequence>GKDVYDQYLFGGLSDHKWDVKWTDPKSLEALLLLKELSDNYFAPGALGQEVSQARALVTTTGEAAMNLVENWETPDVVKEAEDSGIELGIIIFSTYLK</sequence>
<dbReference type="EMBL" id="BARV01008653">
    <property type="protein sequence ID" value="GAI06405.1"/>
    <property type="molecule type" value="Genomic_DNA"/>
</dbReference>
<evidence type="ECO:0000313" key="1">
    <source>
        <dbReference type="EMBL" id="GAI06405.1"/>
    </source>
</evidence>
<dbReference type="SUPFAM" id="SSF53850">
    <property type="entry name" value="Periplasmic binding protein-like II"/>
    <property type="match status" value="1"/>
</dbReference>
<feature type="non-terminal residue" evidence="1">
    <location>
        <position position="1"/>
    </location>
</feature>
<gene>
    <name evidence="1" type="ORF">S06H3_17328</name>
</gene>
<reference evidence="1" key="1">
    <citation type="journal article" date="2014" name="Front. Microbiol.">
        <title>High frequency of phylogenetically diverse reductive dehalogenase-homologous genes in deep subseafloor sedimentary metagenomes.</title>
        <authorList>
            <person name="Kawai M."/>
            <person name="Futagami T."/>
            <person name="Toyoda A."/>
            <person name="Takaki Y."/>
            <person name="Nishi S."/>
            <person name="Hori S."/>
            <person name="Arai W."/>
            <person name="Tsubouchi T."/>
            <person name="Morono Y."/>
            <person name="Uchiyama I."/>
            <person name="Ito T."/>
            <person name="Fujiyama A."/>
            <person name="Inagaki F."/>
            <person name="Takami H."/>
        </authorList>
    </citation>
    <scope>NUCLEOTIDE SEQUENCE</scope>
    <source>
        <strain evidence="1">Expedition CK06-06</strain>
    </source>
</reference>
<name>X1LVG2_9ZZZZ</name>